<dbReference type="InterPro" id="IPR002818">
    <property type="entry name" value="DJ-1/PfpI"/>
</dbReference>
<dbReference type="RefSeq" id="WP_109516467.1">
    <property type="nucleotide sequence ID" value="NZ_PDOA01000004.1"/>
</dbReference>
<keyword evidence="1" id="KW-0346">Stress response</keyword>
<keyword evidence="6" id="KW-1185">Reference proteome</keyword>
<keyword evidence="5" id="KW-0808">Transferase</keyword>
<organism evidence="5 6">
    <name type="scientific">Teichococcus aestuarii</name>
    <dbReference type="NCBI Taxonomy" id="568898"/>
    <lineage>
        <taxon>Bacteria</taxon>
        <taxon>Pseudomonadati</taxon>
        <taxon>Pseudomonadota</taxon>
        <taxon>Alphaproteobacteria</taxon>
        <taxon>Acetobacterales</taxon>
        <taxon>Roseomonadaceae</taxon>
        <taxon>Roseomonas</taxon>
    </lineage>
</organism>
<evidence type="ECO:0000256" key="1">
    <source>
        <dbReference type="ARBA" id="ARBA00023016"/>
    </source>
</evidence>
<comment type="caution">
    <text evidence="5">The sequence shown here is derived from an EMBL/GenBank/DDBJ whole genome shotgun (WGS) entry which is preliminary data.</text>
</comment>
<evidence type="ECO:0000256" key="3">
    <source>
        <dbReference type="ARBA" id="ARBA00038493"/>
    </source>
</evidence>
<dbReference type="PANTHER" id="PTHR48094:SF11">
    <property type="entry name" value="GLUTATHIONE-INDEPENDENT GLYOXALASE HSP31-RELATED"/>
    <property type="match status" value="1"/>
</dbReference>
<proteinExistence type="inferred from homology"/>
<keyword evidence="2" id="KW-0456">Lyase</keyword>
<dbReference type="EMBL" id="PDOA01000004">
    <property type="protein sequence ID" value="PWC29131.1"/>
    <property type="molecule type" value="Genomic_DNA"/>
</dbReference>
<dbReference type="GO" id="GO:0019243">
    <property type="term" value="P:methylglyoxal catabolic process to D-lactate via S-lactoyl-glutathione"/>
    <property type="evidence" value="ECO:0007669"/>
    <property type="project" value="TreeGrafter"/>
</dbReference>
<sequence length="236" mass="24448">MPRILIVTTSADRMTPGTEPTGLWLEELTTPYYAFQDAGAAVTLASVAGGAVPVDARSLAAEGEEEASVRRYRQDPALQAAVAATPCFTEIDPTGYDALFLPGGHGTMFDYPGSAALAALVERFDREGRVVAAVCHGPAGLVSARKADGTPFVAGRRIAAFTDSEERAVGLDQAVPFLLESRLKALGARHEAGPDFQPFALRDGRLVTGQNPASAAPTAALVMEALGVAGAAPQAL</sequence>
<evidence type="ECO:0000256" key="2">
    <source>
        <dbReference type="ARBA" id="ARBA00023239"/>
    </source>
</evidence>
<protein>
    <submittedName>
        <fullName evidence="5">Glutamine amidotransferase</fullName>
    </submittedName>
</protein>
<evidence type="ECO:0000313" key="6">
    <source>
        <dbReference type="Proteomes" id="UP000245048"/>
    </source>
</evidence>
<dbReference type="InterPro" id="IPR029062">
    <property type="entry name" value="Class_I_gatase-like"/>
</dbReference>
<dbReference type="InterPro" id="IPR050325">
    <property type="entry name" value="Prot/Nucl_acid_deglycase"/>
</dbReference>
<dbReference type="GO" id="GO:0005737">
    <property type="term" value="C:cytoplasm"/>
    <property type="evidence" value="ECO:0007669"/>
    <property type="project" value="TreeGrafter"/>
</dbReference>
<dbReference type="GO" id="GO:0016740">
    <property type="term" value="F:transferase activity"/>
    <property type="evidence" value="ECO:0007669"/>
    <property type="project" value="UniProtKB-KW"/>
</dbReference>
<keyword evidence="5" id="KW-0315">Glutamine amidotransferase</keyword>
<dbReference type="OrthoDB" id="9792284at2"/>
<accession>A0A2U1V5K0</accession>
<dbReference type="AlphaFoldDB" id="A0A2U1V5K0"/>
<feature type="domain" description="DJ-1/PfpI" evidence="4">
    <location>
        <begin position="27"/>
        <end position="149"/>
    </location>
</feature>
<dbReference type="SUPFAM" id="SSF52317">
    <property type="entry name" value="Class I glutamine amidotransferase-like"/>
    <property type="match status" value="1"/>
</dbReference>
<name>A0A2U1V5K0_9PROT</name>
<dbReference type="Pfam" id="PF01965">
    <property type="entry name" value="DJ-1_PfpI"/>
    <property type="match status" value="1"/>
</dbReference>
<dbReference type="Proteomes" id="UP000245048">
    <property type="component" value="Unassembled WGS sequence"/>
</dbReference>
<dbReference type="PANTHER" id="PTHR48094">
    <property type="entry name" value="PROTEIN/NUCLEIC ACID DEGLYCASE DJ-1-RELATED"/>
    <property type="match status" value="1"/>
</dbReference>
<reference evidence="6" key="1">
    <citation type="submission" date="2017-10" db="EMBL/GenBank/DDBJ databases">
        <authorList>
            <person name="Toshchakov S.V."/>
            <person name="Goeva M.A."/>
        </authorList>
    </citation>
    <scope>NUCLEOTIDE SEQUENCE [LARGE SCALE GENOMIC DNA]</scope>
    <source>
        <strain evidence="6">JR1/69-1-13</strain>
    </source>
</reference>
<dbReference type="CDD" id="cd03141">
    <property type="entry name" value="GATase1_Hsp31_like"/>
    <property type="match status" value="1"/>
</dbReference>
<gene>
    <name evidence="5" type="ORF">CR165_08010</name>
</gene>
<dbReference type="GO" id="GO:0019172">
    <property type="term" value="F:glyoxalase III activity"/>
    <property type="evidence" value="ECO:0007669"/>
    <property type="project" value="TreeGrafter"/>
</dbReference>
<dbReference type="Gene3D" id="3.40.50.880">
    <property type="match status" value="1"/>
</dbReference>
<evidence type="ECO:0000313" key="5">
    <source>
        <dbReference type="EMBL" id="PWC29131.1"/>
    </source>
</evidence>
<comment type="similarity">
    <text evidence="3">Belongs to the peptidase C56 family. HSP31-like subfamily.</text>
</comment>
<evidence type="ECO:0000259" key="4">
    <source>
        <dbReference type="Pfam" id="PF01965"/>
    </source>
</evidence>